<keyword evidence="1" id="KW-0472">Membrane</keyword>
<feature type="transmembrane region" description="Helical" evidence="1">
    <location>
        <begin position="20"/>
        <end position="38"/>
    </location>
</feature>
<dbReference type="AlphaFoldDB" id="A0A076EJ08"/>
<proteinExistence type="predicted"/>
<keyword evidence="1" id="KW-1133">Transmembrane helix</keyword>
<dbReference type="Proteomes" id="UP000028488">
    <property type="component" value="Chromosome"/>
</dbReference>
<dbReference type="RefSeq" id="WP_037230478.1">
    <property type="nucleotide sequence ID" value="NZ_CP008947.1"/>
</dbReference>
<accession>A0A076EJ08</accession>
<protein>
    <submittedName>
        <fullName evidence="2">Uncharacterized protein</fullName>
    </submittedName>
</protein>
<evidence type="ECO:0000313" key="3">
    <source>
        <dbReference type="Proteomes" id="UP000028488"/>
    </source>
</evidence>
<evidence type="ECO:0000313" key="2">
    <source>
        <dbReference type="EMBL" id="AII06165.1"/>
    </source>
</evidence>
<gene>
    <name evidence="2" type="ORF">EP51_16755</name>
</gene>
<organism evidence="2 3">
    <name type="scientific">Rhodococcus opacus</name>
    <name type="common">Nocardia opaca</name>
    <dbReference type="NCBI Taxonomy" id="37919"/>
    <lineage>
        <taxon>Bacteria</taxon>
        <taxon>Bacillati</taxon>
        <taxon>Actinomycetota</taxon>
        <taxon>Actinomycetes</taxon>
        <taxon>Mycobacteriales</taxon>
        <taxon>Nocardiaceae</taxon>
        <taxon>Rhodococcus</taxon>
    </lineage>
</organism>
<dbReference type="EMBL" id="CP008947">
    <property type="protein sequence ID" value="AII06165.1"/>
    <property type="molecule type" value="Genomic_DNA"/>
</dbReference>
<sequence>MTIRESANCAFGVARLAFDAGAALLSVVVAVPVAFAAGEARSMAHTARGDIAPAPGPSDTEHVHDLGTVVELI</sequence>
<evidence type="ECO:0000256" key="1">
    <source>
        <dbReference type="SAM" id="Phobius"/>
    </source>
</evidence>
<name>A0A076EJ08_RHOOP</name>
<keyword evidence="1" id="KW-0812">Transmembrane</keyword>
<reference evidence="2 3" key="1">
    <citation type="submission" date="2014-07" db="EMBL/GenBank/DDBJ databases">
        <title>Genome Sequence of Rhodococcus opacus Strain R7, a Biodegrader of Mono- and Polycyclic Aromatic Hydrocarbons.</title>
        <authorList>
            <person name="Di Gennaro P."/>
            <person name="Zampolli J."/>
            <person name="Presti I."/>
            <person name="Cappelletti M."/>
            <person name="D'Ursi P."/>
            <person name="Orro A."/>
            <person name="Mezzelani A."/>
            <person name="Milanesi L."/>
        </authorList>
    </citation>
    <scope>NUCLEOTIDE SEQUENCE [LARGE SCALE GENOMIC DNA]</scope>
    <source>
        <strain evidence="2 3">R7</strain>
    </source>
</reference>